<comment type="caution">
    <text evidence="2">The sequence shown here is derived from an EMBL/GenBank/DDBJ whole genome shotgun (WGS) entry which is preliminary data.</text>
</comment>
<organism evidence="2 3">
    <name type="scientific">Taxus chinensis</name>
    <name type="common">Chinese yew</name>
    <name type="synonym">Taxus wallichiana var. chinensis</name>
    <dbReference type="NCBI Taxonomy" id="29808"/>
    <lineage>
        <taxon>Eukaryota</taxon>
        <taxon>Viridiplantae</taxon>
        <taxon>Streptophyta</taxon>
        <taxon>Embryophyta</taxon>
        <taxon>Tracheophyta</taxon>
        <taxon>Spermatophyta</taxon>
        <taxon>Pinopsida</taxon>
        <taxon>Pinidae</taxon>
        <taxon>Conifers II</taxon>
        <taxon>Cupressales</taxon>
        <taxon>Taxaceae</taxon>
        <taxon>Taxus</taxon>
    </lineage>
</organism>
<feature type="transmembrane region" description="Helical" evidence="1">
    <location>
        <begin position="12"/>
        <end position="30"/>
    </location>
</feature>
<keyword evidence="1" id="KW-0812">Transmembrane</keyword>
<reference evidence="2 3" key="1">
    <citation type="journal article" date="2021" name="Nat. Plants">
        <title>The Taxus genome provides insights into paclitaxel biosynthesis.</title>
        <authorList>
            <person name="Xiong X."/>
            <person name="Gou J."/>
            <person name="Liao Q."/>
            <person name="Li Y."/>
            <person name="Zhou Q."/>
            <person name="Bi G."/>
            <person name="Li C."/>
            <person name="Du R."/>
            <person name="Wang X."/>
            <person name="Sun T."/>
            <person name="Guo L."/>
            <person name="Liang H."/>
            <person name="Lu P."/>
            <person name="Wu Y."/>
            <person name="Zhang Z."/>
            <person name="Ro D.K."/>
            <person name="Shang Y."/>
            <person name="Huang S."/>
            <person name="Yan J."/>
        </authorList>
    </citation>
    <scope>NUCLEOTIDE SEQUENCE [LARGE SCALE GENOMIC DNA]</scope>
    <source>
        <strain evidence="2">Ta-2019</strain>
    </source>
</reference>
<evidence type="ECO:0000313" key="3">
    <source>
        <dbReference type="Proteomes" id="UP000824469"/>
    </source>
</evidence>
<dbReference type="AlphaFoldDB" id="A0AA38L9Y7"/>
<keyword evidence="3" id="KW-1185">Reference proteome</keyword>
<name>A0AA38L9Y7_TAXCH</name>
<dbReference type="EMBL" id="JAHRHJ020000005">
    <property type="protein sequence ID" value="KAH9316311.1"/>
    <property type="molecule type" value="Genomic_DNA"/>
</dbReference>
<sequence>MAGDVDSRRRTTRYVFIVGGVAVSWISKLVKVVSLFTTEVEYAAVTEASKE</sequence>
<proteinExistence type="predicted"/>
<feature type="non-terminal residue" evidence="2">
    <location>
        <position position="51"/>
    </location>
</feature>
<gene>
    <name evidence="2" type="ORF">KI387_024938</name>
</gene>
<keyword evidence="1" id="KW-0472">Membrane</keyword>
<evidence type="ECO:0000313" key="2">
    <source>
        <dbReference type="EMBL" id="KAH9316311.1"/>
    </source>
</evidence>
<feature type="non-terminal residue" evidence="2">
    <location>
        <position position="1"/>
    </location>
</feature>
<protein>
    <submittedName>
        <fullName evidence="2">Uncharacterized protein</fullName>
    </submittedName>
</protein>
<accession>A0AA38L9Y7</accession>
<evidence type="ECO:0000256" key="1">
    <source>
        <dbReference type="SAM" id="Phobius"/>
    </source>
</evidence>
<dbReference type="Proteomes" id="UP000824469">
    <property type="component" value="Unassembled WGS sequence"/>
</dbReference>
<keyword evidence="1" id="KW-1133">Transmembrane helix</keyword>